<organism evidence="7 8">
    <name type="scientific">Thermodesulfovibrio aggregans</name>
    <dbReference type="NCBI Taxonomy" id="86166"/>
    <lineage>
        <taxon>Bacteria</taxon>
        <taxon>Pseudomonadati</taxon>
        <taxon>Nitrospirota</taxon>
        <taxon>Thermodesulfovibrionia</taxon>
        <taxon>Thermodesulfovibrionales</taxon>
        <taxon>Thermodesulfovibrionaceae</taxon>
        <taxon>Thermodesulfovibrio</taxon>
    </lineage>
</organism>
<reference evidence="8" key="1">
    <citation type="submission" date="2016-01" db="EMBL/GenBank/DDBJ databases">
        <title>Draft genome sequence of Thermodesulfovibrio aggregans strain TGE-P1.</title>
        <authorList>
            <person name="Sekiguchi Y."/>
            <person name="Ohashi A."/>
            <person name="Matsuura N."/>
            <person name="Tourlousse M.D."/>
        </authorList>
    </citation>
    <scope>NUCLEOTIDE SEQUENCE [LARGE SCALE GENOMIC DNA]</scope>
    <source>
        <strain evidence="8">TGE-P1</strain>
    </source>
</reference>
<comment type="caution">
    <text evidence="7">The sequence shown here is derived from an EMBL/GenBank/DDBJ whole genome shotgun (WGS) entry which is preliminary data.</text>
</comment>
<evidence type="ECO:0000256" key="2">
    <source>
        <dbReference type="ARBA" id="ARBA00022692"/>
    </source>
</evidence>
<protein>
    <submittedName>
        <fullName evidence="7">RDD family protein</fullName>
    </submittedName>
</protein>
<gene>
    <name evidence="7" type="ORF">TAGGR_1501</name>
</gene>
<evidence type="ECO:0000313" key="7">
    <source>
        <dbReference type="EMBL" id="GAQ94322.1"/>
    </source>
</evidence>
<proteinExistence type="predicted"/>
<dbReference type="GO" id="GO:0016020">
    <property type="term" value="C:membrane"/>
    <property type="evidence" value="ECO:0007669"/>
    <property type="project" value="UniProtKB-SubCell"/>
</dbReference>
<evidence type="ECO:0000256" key="3">
    <source>
        <dbReference type="ARBA" id="ARBA00022989"/>
    </source>
</evidence>
<dbReference type="STRING" id="86166.TAGGR_1501"/>
<feature type="transmembrane region" description="Helical" evidence="5">
    <location>
        <begin position="86"/>
        <end position="109"/>
    </location>
</feature>
<comment type="subcellular location">
    <subcellularLocation>
        <location evidence="1">Membrane</location>
        <topology evidence="1">Multi-pass membrane protein</topology>
    </subcellularLocation>
</comment>
<dbReference type="OrthoDB" id="9787732at2"/>
<dbReference type="Pfam" id="PF06271">
    <property type="entry name" value="RDD"/>
    <property type="match status" value="1"/>
</dbReference>
<dbReference type="AlphaFoldDB" id="A0A0U9HQ74"/>
<sequence>MVNTQPNYSNIFFRSISKLIDILIVVVFWKFLHEGGLFIGIFYLLISDGLFKGCSIGKKLLRLKVINIERNVNADFRDSILRNLPLAFSTLFLLIPILGWIVCIAFFAFEFILMIGDPDGKRLGDHLANTSVIEE</sequence>
<evidence type="ECO:0000256" key="1">
    <source>
        <dbReference type="ARBA" id="ARBA00004141"/>
    </source>
</evidence>
<feature type="domain" description="RDD" evidence="6">
    <location>
        <begin position="37"/>
        <end position="129"/>
    </location>
</feature>
<dbReference type="Proteomes" id="UP000054976">
    <property type="component" value="Unassembled WGS sequence"/>
</dbReference>
<keyword evidence="2 5" id="KW-0812">Transmembrane</keyword>
<dbReference type="EMBL" id="BCNO01000001">
    <property type="protein sequence ID" value="GAQ94322.1"/>
    <property type="molecule type" value="Genomic_DNA"/>
</dbReference>
<keyword evidence="4 5" id="KW-0472">Membrane</keyword>
<evidence type="ECO:0000256" key="4">
    <source>
        <dbReference type="ARBA" id="ARBA00023136"/>
    </source>
</evidence>
<evidence type="ECO:0000256" key="5">
    <source>
        <dbReference type="SAM" id="Phobius"/>
    </source>
</evidence>
<dbReference type="InterPro" id="IPR010432">
    <property type="entry name" value="RDD"/>
</dbReference>
<keyword evidence="3 5" id="KW-1133">Transmembrane helix</keyword>
<accession>A0A0U9HQ74</accession>
<keyword evidence="8" id="KW-1185">Reference proteome</keyword>
<evidence type="ECO:0000313" key="8">
    <source>
        <dbReference type="Proteomes" id="UP000054976"/>
    </source>
</evidence>
<name>A0A0U9HQ74_9BACT</name>
<evidence type="ECO:0000259" key="6">
    <source>
        <dbReference type="Pfam" id="PF06271"/>
    </source>
</evidence>
<dbReference type="RefSeq" id="WP_059175785.1">
    <property type="nucleotide sequence ID" value="NZ_BCNO01000001.1"/>
</dbReference>